<name>A0A1I4BY42_9PSEU</name>
<keyword evidence="2" id="KW-0812">Transmembrane</keyword>
<keyword evidence="4" id="KW-1185">Reference proteome</keyword>
<sequence>MAAVNSLRREQVVAALLVTGVVVVVGYASGLGLHTTTTATAPAQAGTAQPGADAAMPPAAAGLPQAVAPPGMTMPDNVLPAAGAVSPVLDQPVPAGPAPDGSMPSSPVQVPVAPAPPGQPTPPSQPGAPGSPGTPPAAPAVCLPGAAQTVVDNANTVVSGLPVVSSLTGALGLTQSPDGTSPGALNTLLYTVTGYCDPAGTAAGDPVSALTGALPGLPSVLPAATGG</sequence>
<gene>
    <name evidence="3" type="ORF">SAMN05421835_13128</name>
</gene>
<keyword evidence="2" id="KW-0472">Membrane</keyword>
<proteinExistence type="predicted"/>
<feature type="transmembrane region" description="Helical" evidence="2">
    <location>
        <begin position="12"/>
        <end position="33"/>
    </location>
</feature>
<feature type="compositionally biased region" description="Pro residues" evidence="1">
    <location>
        <begin position="113"/>
        <end position="126"/>
    </location>
</feature>
<dbReference type="Proteomes" id="UP000199025">
    <property type="component" value="Unassembled WGS sequence"/>
</dbReference>
<feature type="compositionally biased region" description="Low complexity" evidence="1">
    <location>
        <begin position="44"/>
        <end position="66"/>
    </location>
</feature>
<reference evidence="3 4" key="1">
    <citation type="submission" date="2016-10" db="EMBL/GenBank/DDBJ databases">
        <authorList>
            <person name="de Groot N.N."/>
        </authorList>
    </citation>
    <scope>NUCLEOTIDE SEQUENCE [LARGE SCALE GENOMIC DNA]</scope>
    <source>
        <strain evidence="3 4">DSM 44468</strain>
    </source>
</reference>
<organism evidence="3 4">
    <name type="scientific">Amycolatopsis sacchari</name>
    <dbReference type="NCBI Taxonomy" id="115433"/>
    <lineage>
        <taxon>Bacteria</taxon>
        <taxon>Bacillati</taxon>
        <taxon>Actinomycetota</taxon>
        <taxon>Actinomycetes</taxon>
        <taxon>Pseudonocardiales</taxon>
        <taxon>Pseudonocardiaceae</taxon>
        <taxon>Amycolatopsis</taxon>
    </lineage>
</organism>
<evidence type="ECO:0000313" key="4">
    <source>
        <dbReference type="Proteomes" id="UP000199025"/>
    </source>
</evidence>
<dbReference type="OrthoDB" id="9864906at2"/>
<feature type="region of interest" description="Disordered" evidence="1">
    <location>
        <begin position="44"/>
        <end position="68"/>
    </location>
</feature>
<dbReference type="EMBL" id="FORP01000031">
    <property type="protein sequence ID" value="SFK73692.1"/>
    <property type="molecule type" value="Genomic_DNA"/>
</dbReference>
<dbReference type="RefSeq" id="WP_091515563.1">
    <property type="nucleotide sequence ID" value="NZ_CBDQZW010000071.1"/>
</dbReference>
<protein>
    <submittedName>
        <fullName evidence="3">Uncharacterized protein</fullName>
    </submittedName>
</protein>
<dbReference type="AlphaFoldDB" id="A0A1I4BY42"/>
<accession>A0A1I4BY42</accession>
<dbReference type="STRING" id="115433.SAMN05421835_13128"/>
<keyword evidence="2" id="KW-1133">Transmembrane helix</keyword>
<evidence type="ECO:0000256" key="1">
    <source>
        <dbReference type="SAM" id="MobiDB-lite"/>
    </source>
</evidence>
<feature type="region of interest" description="Disordered" evidence="1">
    <location>
        <begin position="90"/>
        <end position="140"/>
    </location>
</feature>
<evidence type="ECO:0000313" key="3">
    <source>
        <dbReference type="EMBL" id="SFK73692.1"/>
    </source>
</evidence>
<evidence type="ECO:0000256" key="2">
    <source>
        <dbReference type="SAM" id="Phobius"/>
    </source>
</evidence>